<evidence type="ECO:0000256" key="2">
    <source>
        <dbReference type="SAM" id="SignalP"/>
    </source>
</evidence>
<dbReference type="InterPro" id="IPR013784">
    <property type="entry name" value="Carb-bd-like_fold"/>
</dbReference>
<dbReference type="GO" id="GO:0030246">
    <property type="term" value="F:carbohydrate binding"/>
    <property type="evidence" value="ECO:0007669"/>
    <property type="project" value="InterPro"/>
</dbReference>
<evidence type="ECO:0000313" key="4">
    <source>
        <dbReference type="Proteomes" id="UP000712007"/>
    </source>
</evidence>
<feature type="signal peptide" evidence="2">
    <location>
        <begin position="1"/>
        <end position="20"/>
    </location>
</feature>
<comment type="caution">
    <text evidence="3">The sequence shown here is derived from an EMBL/GenBank/DDBJ whole genome shotgun (WGS) entry which is preliminary data.</text>
</comment>
<sequence length="319" mass="34728">MKKSFKFMMGALLVGAAMFAACEDPNTGSGNGNNGGNDSIEVTPPVTDQPEVEPVEGKVVIVLNTVDEAEVCNGLVFAGDYNGSASQSDLNQMVRFEPIDGYQGWYRTEFTPNPEGSSKEGYIASGKPCQLASDGTFPSSWDYQWFAQTNDAGEVVNECEVIEGAAELYDEYNGEKGLGVQEGADVVYIRAHAWKKNPCVPAETYTIQFTATLTEPLVDSCTLHIAGGMNGWNTTATALTPNEDRTVWTVSIENCELDMEYKYLAVGVGGGQYWELKEAAEGADCAEAQGNRKISDREMNDKVYEFENLTLPKCKEEAQ</sequence>
<name>A0A940DKK2_9BACT</name>
<evidence type="ECO:0000256" key="1">
    <source>
        <dbReference type="SAM" id="MobiDB-lite"/>
    </source>
</evidence>
<dbReference type="SUPFAM" id="SSF49452">
    <property type="entry name" value="Starch-binding domain-like"/>
    <property type="match status" value="1"/>
</dbReference>
<feature type="chain" id="PRO_5037850484" description="CBM20 domain-containing protein" evidence="2">
    <location>
        <begin position="21"/>
        <end position="319"/>
    </location>
</feature>
<feature type="region of interest" description="Disordered" evidence="1">
    <location>
        <begin position="28"/>
        <end position="51"/>
    </location>
</feature>
<protein>
    <recommendedName>
        <fullName evidence="5">CBM20 domain-containing protein</fullName>
    </recommendedName>
</protein>
<dbReference type="EMBL" id="JADIMV010000143">
    <property type="protein sequence ID" value="MBO8440674.1"/>
    <property type="molecule type" value="Genomic_DNA"/>
</dbReference>
<dbReference type="PROSITE" id="PS51257">
    <property type="entry name" value="PROKAR_LIPOPROTEIN"/>
    <property type="match status" value="1"/>
</dbReference>
<evidence type="ECO:0000313" key="3">
    <source>
        <dbReference type="EMBL" id="MBO8440674.1"/>
    </source>
</evidence>
<dbReference type="Proteomes" id="UP000712007">
    <property type="component" value="Unassembled WGS sequence"/>
</dbReference>
<reference evidence="3" key="1">
    <citation type="submission" date="2020-10" db="EMBL/GenBank/DDBJ databases">
        <authorList>
            <person name="Gilroy R."/>
        </authorList>
    </citation>
    <scope>NUCLEOTIDE SEQUENCE</scope>
    <source>
        <strain evidence="3">3924</strain>
    </source>
</reference>
<dbReference type="AlphaFoldDB" id="A0A940DKK2"/>
<gene>
    <name evidence="3" type="ORF">IAC51_08520</name>
</gene>
<proteinExistence type="predicted"/>
<accession>A0A940DKK2</accession>
<dbReference type="Gene3D" id="2.60.40.10">
    <property type="entry name" value="Immunoglobulins"/>
    <property type="match status" value="1"/>
</dbReference>
<dbReference type="InterPro" id="IPR013783">
    <property type="entry name" value="Ig-like_fold"/>
</dbReference>
<reference evidence="3" key="2">
    <citation type="journal article" date="2021" name="PeerJ">
        <title>Extensive microbial diversity within the chicken gut microbiome revealed by metagenomics and culture.</title>
        <authorList>
            <person name="Gilroy R."/>
            <person name="Ravi A."/>
            <person name="Getino M."/>
            <person name="Pursley I."/>
            <person name="Horton D.L."/>
            <person name="Alikhan N.F."/>
            <person name="Baker D."/>
            <person name="Gharbi K."/>
            <person name="Hall N."/>
            <person name="Watson M."/>
            <person name="Adriaenssens E.M."/>
            <person name="Foster-Nyarko E."/>
            <person name="Jarju S."/>
            <person name="Secka A."/>
            <person name="Antonio M."/>
            <person name="Oren A."/>
            <person name="Chaudhuri R.R."/>
            <person name="La Ragione R."/>
            <person name="Hildebrand F."/>
            <person name="Pallen M.J."/>
        </authorList>
    </citation>
    <scope>NUCLEOTIDE SEQUENCE</scope>
    <source>
        <strain evidence="3">3924</strain>
    </source>
</reference>
<evidence type="ECO:0008006" key="5">
    <source>
        <dbReference type="Google" id="ProtNLM"/>
    </source>
</evidence>
<keyword evidence="2" id="KW-0732">Signal</keyword>
<organism evidence="3 4">
    <name type="scientific">Candidatus Aphodosoma intestinipullorum</name>
    <dbReference type="NCBI Taxonomy" id="2840674"/>
    <lineage>
        <taxon>Bacteria</taxon>
        <taxon>Pseudomonadati</taxon>
        <taxon>Bacteroidota</taxon>
        <taxon>Bacteroidia</taxon>
        <taxon>Bacteroidales</taxon>
        <taxon>Candidatus Aphodosoma</taxon>
    </lineage>
</organism>